<keyword evidence="1" id="KW-0479">Metal-binding</keyword>
<dbReference type="AlphaFoldDB" id="A0A817ACY8"/>
<evidence type="ECO:0000259" key="5">
    <source>
        <dbReference type="Pfam" id="PF10551"/>
    </source>
</evidence>
<evidence type="ECO:0000313" key="6">
    <source>
        <dbReference type="EMBL" id="CAF2254696.1"/>
    </source>
</evidence>
<dbReference type="Proteomes" id="UP000663824">
    <property type="component" value="Unassembled WGS sequence"/>
</dbReference>
<feature type="domain" description="MULE transposase" evidence="5">
    <location>
        <begin position="171"/>
        <end position="267"/>
    </location>
</feature>
<gene>
    <name evidence="6" type="ORF">MBJ925_LOCUS38115</name>
</gene>
<comment type="caution">
    <text evidence="6">The sequence shown here is derived from an EMBL/GenBank/DDBJ whole genome shotgun (WGS) entry which is preliminary data.</text>
</comment>
<proteinExistence type="predicted"/>
<dbReference type="GO" id="GO:0008270">
    <property type="term" value="F:zinc ion binding"/>
    <property type="evidence" value="ECO:0007669"/>
    <property type="project" value="UniProtKB-KW"/>
</dbReference>
<feature type="domain" description="FLYWCH-type" evidence="4">
    <location>
        <begin position="10"/>
        <end position="56"/>
    </location>
</feature>
<evidence type="ECO:0008006" key="8">
    <source>
        <dbReference type="Google" id="ProtNLM"/>
    </source>
</evidence>
<evidence type="ECO:0000259" key="4">
    <source>
        <dbReference type="Pfam" id="PF04500"/>
    </source>
</evidence>
<organism evidence="6 7">
    <name type="scientific">Rotaria magnacalcarata</name>
    <dbReference type="NCBI Taxonomy" id="392030"/>
    <lineage>
        <taxon>Eukaryota</taxon>
        <taxon>Metazoa</taxon>
        <taxon>Spiralia</taxon>
        <taxon>Gnathifera</taxon>
        <taxon>Rotifera</taxon>
        <taxon>Eurotatoria</taxon>
        <taxon>Bdelloidea</taxon>
        <taxon>Philodinida</taxon>
        <taxon>Philodinidae</taxon>
        <taxon>Rotaria</taxon>
    </lineage>
</organism>
<dbReference type="Pfam" id="PF04500">
    <property type="entry name" value="FLYWCH"/>
    <property type="match status" value="1"/>
</dbReference>
<dbReference type="InterPro" id="IPR007588">
    <property type="entry name" value="Znf_FLYWCH"/>
</dbReference>
<reference evidence="6" key="1">
    <citation type="submission" date="2021-02" db="EMBL/GenBank/DDBJ databases">
        <authorList>
            <person name="Nowell W R."/>
        </authorList>
    </citation>
    <scope>NUCLEOTIDE SEQUENCE</scope>
</reference>
<name>A0A817ACY8_9BILA</name>
<dbReference type="InterPro" id="IPR018289">
    <property type="entry name" value="MULE_transposase_dom"/>
</dbReference>
<evidence type="ECO:0000313" key="7">
    <source>
        <dbReference type="Proteomes" id="UP000663824"/>
    </source>
</evidence>
<evidence type="ECO:0000256" key="1">
    <source>
        <dbReference type="ARBA" id="ARBA00022723"/>
    </source>
</evidence>
<accession>A0A817ACY8</accession>
<sequence length="475" mass="55226">MNSSSITMSFVLSQKGKPLLVMDDYVFRLNKTTNTTKYYRCENRDCTATAHTDLNNVLLKVDADPSHERATKENTPIPKIYEEESAKMILKFSTIAILPSQREMSSSLNKARRLETPPIPDSQIFDIPYLYTRTIKNEEFLCVDKFIKGKTRILLFASNEQLKMLFQNSIVLMDGTFSTCPKLFGKVFTIHSIKYEQSFISGIELLPDRKKSTYRFVFEELEGLAVRMNLVFSPSTIITDFEPSLAEAIISEFTSSNHIDCYFHFTQAVYRQIQRLGLSSGYCSDESIRMTCRKRMALLLLPYSVLLKCFEDLYESVLLTSSSALDSLKPLFEYYENYWVKTIGIKRWNVYGIRIKTNNNAEGFHNRLNLRVAKHHPNIWIFTRCIQGEEIRFNHVLIQMIGGLTCRTKTAATNAIQQRIDILYLRYQIMILLLMTYYSDFLMSLKKYIGEKKKIINYIDSLKLINLFICQLLYI</sequence>
<dbReference type="EMBL" id="CAJNRE010021256">
    <property type="protein sequence ID" value="CAF2254696.1"/>
    <property type="molecule type" value="Genomic_DNA"/>
</dbReference>
<evidence type="ECO:0000256" key="2">
    <source>
        <dbReference type="ARBA" id="ARBA00022771"/>
    </source>
</evidence>
<dbReference type="Pfam" id="PF10551">
    <property type="entry name" value="MULE"/>
    <property type="match status" value="1"/>
</dbReference>
<dbReference type="Gene3D" id="2.20.25.240">
    <property type="match status" value="1"/>
</dbReference>
<keyword evidence="3" id="KW-0862">Zinc</keyword>
<protein>
    <recommendedName>
        <fullName evidence="8">MULE transposase domain-containing protein</fullName>
    </recommendedName>
</protein>
<evidence type="ECO:0000256" key="3">
    <source>
        <dbReference type="ARBA" id="ARBA00022833"/>
    </source>
</evidence>
<keyword evidence="2" id="KW-0863">Zinc-finger</keyword>